<dbReference type="Proteomes" id="UP000009168">
    <property type="component" value="Unassembled WGS sequence"/>
</dbReference>
<evidence type="ECO:0000313" key="1">
    <source>
        <dbReference type="EMBL" id="EWS72290.1"/>
    </source>
</evidence>
<accession>W7WZL2</accession>
<name>W7WZL2_TETTS</name>
<dbReference type="AlphaFoldDB" id="W7WZL2"/>
<dbReference type="RefSeq" id="XP_012655230.1">
    <property type="nucleotide sequence ID" value="XM_012799776.1"/>
</dbReference>
<sequence length="163" mass="19689">MTIILQLNIFLYYLIKQFIQQFIQMYLQNTKMLFLLFQIKYFNNLNLNINLLIQFILSKYFFQSQISMLQINQILIQNKKLKIQCKNIFNNLIQFNQIIYSYKSQKQADGFIFNYCFMNLSKIKSWQKINCFLSKQALKNQLVIRSVSKKSKSVFKPSYNSYS</sequence>
<gene>
    <name evidence="1" type="ORF">TTHERM_000569389</name>
</gene>
<dbReference type="EMBL" id="GG662498">
    <property type="protein sequence ID" value="EWS72290.1"/>
    <property type="molecule type" value="Genomic_DNA"/>
</dbReference>
<dbReference type="GeneID" id="24439620"/>
<dbReference type="KEGG" id="tet:TTHERM_000569389"/>
<organism evidence="1 2">
    <name type="scientific">Tetrahymena thermophila (strain SB210)</name>
    <dbReference type="NCBI Taxonomy" id="312017"/>
    <lineage>
        <taxon>Eukaryota</taxon>
        <taxon>Sar</taxon>
        <taxon>Alveolata</taxon>
        <taxon>Ciliophora</taxon>
        <taxon>Intramacronucleata</taxon>
        <taxon>Oligohymenophorea</taxon>
        <taxon>Hymenostomatida</taxon>
        <taxon>Tetrahymenina</taxon>
        <taxon>Tetrahymenidae</taxon>
        <taxon>Tetrahymena</taxon>
    </lineage>
</organism>
<proteinExistence type="predicted"/>
<evidence type="ECO:0000313" key="2">
    <source>
        <dbReference type="Proteomes" id="UP000009168"/>
    </source>
</evidence>
<keyword evidence="2" id="KW-1185">Reference proteome</keyword>
<dbReference type="InParanoid" id="W7WZL2"/>
<protein>
    <submittedName>
        <fullName evidence="1">Uncharacterized protein</fullName>
    </submittedName>
</protein>
<reference evidence="2" key="1">
    <citation type="journal article" date="2006" name="PLoS Biol.">
        <title>Macronuclear genome sequence of the ciliate Tetrahymena thermophila, a model eukaryote.</title>
        <authorList>
            <person name="Eisen J.A."/>
            <person name="Coyne R.S."/>
            <person name="Wu M."/>
            <person name="Wu D."/>
            <person name="Thiagarajan M."/>
            <person name="Wortman J.R."/>
            <person name="Badger J.H."/>
            <person name="Ren Q."/>
            <person name="Amedeo P."/>
            <person name="Jones K.M."/>
            <person name="Tallon L.J."/>
            <person name="Delcher A.L."/>
            <person name="Salzberg S.L."/>
            <person name="Silva J.C."/>
            <person name="Haas B.J."/>
            <person name="Majoros W.H."/>
            <person name="Farzad M."/>
            <person name="Carlton J.M."/>
            <person name="Smith R.K. Jr."/>
            <person name="Garg J."/>
            <person name="Pearlman R.E."/>
            <person name="Karrer K.M."/>
            <person name="Sun L."/>
            <person name="Manning G."/>
            <person name="Elde N.C."/>
            <person name="Turkewitz A.P."/>
            <person name="Asai D.J."/>
            <person name="Wilkes D.E."/>
            <person name="Wang Y."/>
            <person name="Cai H."/>
            <person name="Collins K."/>
            <person name="Stewart B.A."/>
            <person name="Lee S.R."/>
            <person name="Wilamowska K."/>
            <person name="Weinberg Z."/>
            <person name="Ruzzo W.L."/>
            <person name="Wloga D."/>
            <person name="Gaertig J."/>
            <person name="Frankel J."/>
            <person name="Tsao C.-C."/>
            <person name="Gorovsky M.A."/>
            <person name="Keeling P.J."/>
            <person name="Waller R.F."/>
            <person name="Patron N.J."/>
            <person name="Cherry J.M."/>
            <person name="Stover N.A."/>
            <person name="Krieger C.J."/>
            <person name="del Toro C."/>
            <person name="Ryder H.F."/>
            <person name="Williamson S.C."/>
            <person name="Barbeau R.A."/>
            <person name="Hamilton E.P."/>
            <person name="Orias E."/>
        </authorList>
    </citation>
    <scope>NUCLEOTIDE SEQUENCE [LARGE SCALE GENOMIC DNA]</scope>
    <source>
        <strain evidence="2">SB210</strain>
    </source>
</reference>